<dbReference type="EMBL" id="BGZK01000768">
    <property type="protein sequence ID" value="GBP59707.1"/>
    <property type="molecule type" value="Genomic_DNA"/>
</dbReference>
<sequence>MDIRNPIEVTQYLADLLGRNRISDGENLVDGGNGGEWATGTLTHWMKCKSGSCYFKSVFCGSVSLHRSSRPIFVLQPSWEEQLRRIVFDC</sequence>
<proteinExistence type="predicted"/>
<dbReference type="Proteomes" id="UP000299102">
    <property type="component" value="Unassembled WGS sequence"/>
</dbReference>
<reference evidence="1 2" key="1">
    <citation type="journal article" date="2019" name="Commun. Biol.">
        <title>The bagworm genome reveals a unique fibroin gene that provides high tensile strength.</title>
        <authorList>
            <person name="Kono N."/>
            <person name="Nakamura H."/>
            <person name="Ohtoshi R."/>
            <person name="Tomita M."/>
            <person name="Numata K."/>
            <person name="Arakawa K."/>
        </authorList>
    </citation>
    <scope>NUCLEOTIDE SEQUENCE [LARGE SCALE GENOMIC DNA]</scope>
</reference>
<gene>
    <name evidence="1" type="ORF">EVAR_48676_1</name>
</gene>
<accession>A0A4C1XBM0</accession>
<comment type="caution">
    <text evidence="1">The sequence shown here is derived from an EMBL/GenBank/DDBJ whole genome shotgun (WGS) entry which is preliminary data.</text>
</comment>
<evidence type="ECO:0000313" key="2">
    <source>
        <dbReference type="Proteomes" id="UP000299102"/>
    </source>
</evidence>
<dbReference type="AlphaFoldDB" id="A0A4C1XBM0"/>
<protein>
    <submittedName>
        <fullName evidence="1">Uncharacterized protein</fullName>
    </submittedName>
</protein>
<organism evidence="1 2">
    <name type="scientific">Eumeta variegata</name>
    <name type="common">Bagworm moth</name>
    <name type="synonym">Eumeta japonica</name>
    <dbReference type="NCBI Taxonomy" id="151549"/>
    <lineage>
        <taxon>Eukaryota</taxon>
        <taxon>Metazoa</taxon>
        <taxon>Ecdysozoa</taxon>
        <taxon>Arthropoda</taxon>
        <taxon>Hexapoda</taxon>
        <taxon>Insecta</taxon>
        <taxon>Pterygota</taxon>
        <taxon>Neoptera</taxon>
        <taxon>Endopterygota</taxon>
        <taxon>Lepidoptera</taxon>
        <taxon>Glossata</taxon>
        <taxon>Ditrysia</taxon>
        <taxon>Tineoidea</taxon>
        <taxon>Psychidae</taxon>
        <taxon>Oiketicinae</taxon>
        <taxon>Eumeta</taxon>
    </lineage>
</organism>
<evidence type="ECO:0000313" key="1">
    <source>
        <dbReference type="EMBL" id="GBP59707.1"/>
    </source>
</evidence>
<name>A0A4C1XBM0_EUMVA</name>
<keyword evidence="2" id="KW-1185">Reference proteome</keyword>